<reference evidence="2" key="2">
    <citation type="submission" date="2015-01" db="EMBL/GenBank/DDBJ databases">
        <title>Evolutionary Origins and Diversification of the Mycorrhizal Mutualists.</title>
        <authorList>
            <consortium name="DOE Joint Genome Institute"/>
            <consortium name="Mycorrhizal Genomics Consortium"/>
            <person name="Kohler A."/>
            <person name="Kuo A."/>
            <person name="Nagy L.G."/>
            <person name="Floudas D."/>
            <person name="Copeland A."/>
            <person name="Barry K.W."/>
            <person name="Cichocki N."/>
            <person name="Veneault-Fourrey C."/>
            <person name="LaButti K."/>
            <person name="Lindquist E.A."/>
            <person name="Lipzen A."/>
            <person name="Lundell T."/>
            <person name="Morin E."/>
            <person name="Murat C."/>
            <person name="Riley R."/>
            <person name="Ohm R."/>
            <person name="Sun H."/>
            <person name="Tunlid A."/>
            <person name="Henrissat B."/>
            <person name="Grigoriev I.V."/>
            <person name="Hibbett D.S."/>
            <person name="Martin F."/>
        </authorList>
    </citation>
    <scope>NUCLEOTIDE SEQUENCE [LARGE SCALE GENOMIC DNA]</scope>
    <source>
        <strain evidence="2">Marx 270</strain>
    </source>
</reference>
<dbReference type="HOGENOM" id="CLU_2185025_0_0_1"/>
<keyword evidence="2" id="KW-1185">Reference proteome</keyword>
<proteinExistence type="predicted"/>
<dbReference type="EMBL" id="KN831944">
    <property type="protein sequence ID" value="KIO14798.1"/>
    <property type="molecule type" value="Genomic_DNA"/>
</dbReference>
<dbReference type="Proteomes" id="UP000054217">
    <property type="component" value="Unassembled WGS sequence"/>
</dbReference>
<accession>A0A0C3K073</accession>
<dbReference type="AlphaFoldDB" id="A0A0C3K073"/>
<reference evidence="1 2" key="1">
    <citation type="submission" date="2014-04" db="EMBL/GenBank/DDBJ databases">
        <authorList>
            <consortium name="DOE Joint Genome Institute"/>
            <person name="Kuo A."/>
            <person name="Kohler A."/>
            <person name="Costa M.D."/>
            <person name="Nagy L.G."/>
            <person name="Floudas D."/>
            <person name="Copeland A."/>
            <person name="Barry K.W."/>
            <person name="Cichocki N."/>
            <person name="Veneault-Fourrey C."/>
            <person name="LaButti K."/>
            <person name="Lindquist E.A."/>
            <person name="Lipzen A."/>
            <person name="Lundell T."/>
            <person name="Morin E."/>
            <person name="Murat C."/>
            <person name="Sun H."/>
            <person name="Tunlid A."/>
            <person name="Henrissat B."/>
            <person name="Grigoriev I.V."/>
            <person name="Hibbett D.S."/>
            <person name="Martin F."/>
            <person name="Nordberg H.P."/>
            <person name="Cantor M.N."/>
            <person name="Hua S.X."/>
        </authorList>
    </citation>
    <scope>NUCLEOTIDE SEQUENCE [LARGE SCALE GENOMIC DNA]</scope>
    <source>
        <strain evidence="1 2">Marx 270</strain>
    </source>
</reference>
<name>A0A0C3K073_PISTI</name>
<sequence length="109" mass="11945">MYYRVGWSEGVLGRFTCAPVFWELHGQMRAYRAMTQEVGMIVDGVLDHGAMSAIRIRESGAAIGDRLEVILTASACGQGVGYNNAPELSRLAGDSAYTRHGCIFFLIQK</sequence>
<gene>
    <name evidence="1" type="ORF">M404DRAFT_188306</name>
</gene>
<evidence type="ECO:0000313" key="1">
    <source>
        <dbReference type="EMBL" id="KIO14798.1"/>
    </source>
</evidence>
<evidence type="ECO:0000313" key="2">
    <source>
        <dbReference type="Proteomes" id="UP000054217"/>
    </source>
</evidence>
<dbReference type="InParanoid" id="A0A0C3K073"/>
<organism evidence="1 2">
    <name type="scientific">Pisolithus tinctorius Marx 270</name>
    <dbReference type="NCBI Taxonomy" id="870435"/>
    <lineage>
        <taxon>Eukaryota</taxon>
        <taxon>Fungi</taxon>
        <taxon>Dikarya</taxon>
        <taxon>Basidiomycota</taxon>
        <taxon>Agaricomycotina</taxon>
        <taxon>Agaricomycetes</taxon>
        <taxon>Agaricomycetidae</taxon>
        <taxon>Boletales</taxon>
        <taxon>Sclerodermatineae</taxon>
        <taxon>Pisolithaceae</taxon>
        <taxon>Pisolithus</taxon>
    </lineage>
</organism>
<protein>
    <submittedName>
        <fullName evidence="1">Uncharacterized protein</fullName>
    </submittedName>
</protein>